<dbReference type="EMBL" id="CAKLDM010000002">
    <property type="protein sequence ID" value="CAH0539293.1"/>
    <property type="molecule type" value="Genomic_DNA"/>
</dbReference>
<proteinExistence type="predicted"/>
<dbReference type="PIRSF" id="PIRSF037290">
    <property type="entry name" value="UCP037290"/>
    <property type="match status" value="1"/>
</dbReference>
<organism evidence="1 2">
    <name type="scientific">Vibrio marisflavi CECT 7928</name>
    <dbReference type="NCBI Taxonomy" id="634439"/>
    <lineage>
        <taxon>Bacteria</taxon>
        <taxon>Pseudomonadati</taxon>
        <taxon>Pseudomonadota</taxon>
        <taxon>Gammaproteobacteria</taxon>
        <taxon>Vibrionales</taxon>
        <taxon>Vibrionaceae</taxon>
        <taxon>Vibrio</taxon>
    </lineage>
</organism>
<dbReference type="RefSeq" id="WP_237361356.1">
    <property type="nucleotide sequence ID" value="NZ_CAKLDM010000002.1"/>
</dbReference>
<evidence type="ECO:0008006" key="3">
    <source>
        <dbReference type="Google" id="ProtNLM"/>
    </source>
</evidence>
<name>A0ABM9A3V2_9VIBR</name>
<dbReference type="NCBIfam" id="NF033429">
    <property type="entry name" value="ImuA_translesion"/>
    <property type="match status" value="1"/>
</dbReference>
<gene>
    <name evidence="1" type="ORF">VMF7928_02043</name>
</gene>
<dbReference type="Proteomes" id="UP000838748">
    <property type="component" value="Unassembled WGS sequence"/>
</dbReference>
<reference evidence="1" key="1">
    <citation type="submission" date="2021-11" db="EMBL/GenBank/DDBJ databases">
        <authorList>
            <person name="Rodrigo-Torres L."/>
            <person name="Arahal R. D."/>
            <person name="Lucena T."/>
        </authorList>
    </citation>
    <scope>NUCLEOTIDE SEQUENCE</scope>
    <source>
        <strain evidence="1">CECT 7928</strain>
    </source>
</reference>
<accession>A0ABM9A3V2</accession>
<dbReference type="SUPFAM" id="SSF52540">
    <property type="entry name" value="P-loop containing nucleoside triphosphate hydrolases"/>
    <property type="match status" value="1"/>
</dbReference>
<dbReference type="InterPro" id="IPR017166">
    <property type="entry name" value="UCP037290"/>
</dbReference>
<dbReference type="InterPro" id="IPR047610">
    <property type="entry name" value="ImuA_translesion"/>
</dbReference>
<evidence type="ECO:0000313" key="1">
    <source>
        <dbReference type="EMBL" id="CAH0539293.1"/>
    </source>
</evidence>
<dbReference type="Gene3D" id="3.40.50.300">
    <property type="entry name" value="P-loop containing nucleotide triphosphate hydrolases"/>
    <property type="match status" value="1"/>
</dbReference>
<comment type="caution">
    <text evidence="1">The sequence shown here is derived from an EMBL/GenBank/DDBJ whole genome shotgun (WGS) entry which is preliminary data.</text>
</comment>
<evidence type="ECO:0000313" key="2">
    <source>
        <dbReference type="Proteomes" id="UP000838748"/>
    </source>
</evidence>
<sequence>MHELINRLRTKQLIWQGSYTPDPMKLQSTGFHTLDEQLGGGFPSSGVIEIKSSPSIGELRLLWPHIKTHRSNRMVVFIQPPGKPCAEQLLSEDLNLDNILIVSPKHTNDALWAAEKCLKSGACSHVLLWQKNLSIHHIRRLQIASEQGECLQFIFKGNASNTLSLPVSLSMTLQPHITGLEVEITKRKGGWPQGRFLLGMNTFSLSQLPQNELSEFRKLG</sequence>
<protein>
    <recommendedName>
        <fullName evidence="3">RecA/RadA recombinase</fullName>
    </recommendedName>
</protein>
<keyword evidence="2" id="KW-1185">Reference proteome</keyword>
<dbReference type="InterPro" id="IPR027417">
    <property type="entry name" value="P-loop_NTPase"/>
</dbReference>